<comment type="caution">
    <text evidence="2">The sequence shown here is derived from an EMBL/GenBank/DDBJ whole genome shotgun (WGS) entry which is preliminary data.</text>
</comment>
<protein>
    <submittedName>
        <fullName evidence="2">Uncharacterized protein</fullName>
    </submittedName>
</protein>
<organism evidence="2 3">
    <name type="scientific">Carpediemonas membranifera</name>
    <dbReference type="NCBI Taxonomy" id="201153"/>
    <lineage>
        <taxon>Eukaryota</taxon>
        <taxon>Metamonada</taxon>
        <taxon>Carpediemonas-like organisms</taxon>
        <taxon>Carpediemonas</taxon>
    </lineage>
</organism>
<feature type="transmembrane region" description="Helical" evidence="1">
    <location>
        <begin position="102"/>
        <end position="125"/>
    </location>
</feature>
<evidence type="ECO:0000313" key="3">
    <source>
        <dbReference type="Proteomes" id="UP000717585"/>
    </source>
</evidence>
<keyword evidence="3" id="KW-1185">Reference proteome</keyword>
<dbReference type="EMBL" id="JAHDYR010000001">
    <property type="protein sequence ID" value="KAG9397480.1"/>
    <property type="molecule type" value="Genomic_DNA"/>
</dbReference>
<proteinExistence type="predicted"/>
<evidence type="ECO:0000313" key="2">
    <source>
        <dbReference type="EMBL" id="KAG9397480.1"/>
    </source>
</evidence>
<feature type="transmembrane region" description="Helical" evidence="1">
    <location>
        <begin position="57"/>
        <end position="81"/>
    </location>
</feature>
<accession>A0A8J6EBK3</accession>
<keyword evidence="1" id="KW-1133">Transmembrane helix</keyword>
<feature type="transmembrane region" description="Helical" evidence="1">
    <location>
        <begin position="194"/>
        <end position="211"/>
    </location>
</feature>
<feature type="transmembrane region" description="Helical" evidence="1">
    <location>
        <begin position="163"/>
        <end position="188"/>
    </location>
</feature>
<evidence type="ECO:0000256" key="1">
    <source>
        <dbReference type="SAM" id="Phobius"/>
    </source>
</evidence>
<sequence length="216" mass="23480">MPAPLLPIVPFSGSGTRLLTGPLKTILYSPITLQERLCEVIGCRQFNLNGTETPAHFASLVILLVVFILIGHTLFRLLAFLARPLLARHSTSRAVDRAASQVFGLVVIIMYMAWFVVSINVTTGYGRGDMAESSPELSLHLHAYALALIAFLLITIRTDRSAAAIIFQVIILSCDLALLVAIAAIPSWGPVRELGIMLVVSSLFLVAPVRLKSIFM</sequence>
<reference evidence="2" key="1">
    <citation type="submission" date="2021-05" db="EMBL/GenBank/DDBJ databases">
        <title>A free-living protist that lacks canonical eukaryotic 1 DNA replication and segregation systems.</title>
        <authorList>
            <person name="Salas-Leiva D.E."/>
            <person name="Tromer E.C."/>
            <person name="Curtis B.A."/>
            <person name="Jerlstrom-Hultqvist J."/>
            <person name="Kolisko M."/>
            <person name="Yi Z."/>
            <person name="Salas-Leiva J.S."/>
            <person name="Gallot-Lavallee L."/>
            <person name="Kops G.J.P.L."/>
            <person name="Archibald J.M."/>
            <person name="Simpson A.G.B."/>
            <person name="Roger A.J."/>
        </authorList>
    </citation>
    <scope>NUCLEOTIDE SEQUENCE</scope>
    <source>
        <strain evidence="2">BICM</strain>
    </source>
</reference>
<feature type="transmembrane region" description="Helical" evidence="1">
    <location>
        <begin position="137"/>
        <end position="156"/>
    </location>
</feature>
<keyword evidence="1" id="KW-0812">Transmembrane</keyword>
<dbReference type="Proteomes" id="UP000717585">
    <property type="component" value="Unassembled WGS sequence"/>
</dbReference>
<gene>
    <name evidence="2" type="ORF">J8273_0610</name>
</gene>
<keyword evidence="1" id="KW-0472">Membrane</keyword>
<name>A0A8J6EBK3_9EUKA</name>
<dbReference type="AlphaFoldDB" id="A0A8J6EBK3"/>